<dbReference type="GO" id="GO:0006606">
    <property type="term" value="P:protein import into nucleus"/>
    <property type="evidence" value="ECO:0007669"/>
    <property type="project" value="TreeGrafter"/>
</dbReference>
<accession>A0A8J2K4V5</accession>
<keyword evidence="6" id="KW-0539">Nucleus</keyword>
<dbReference type="InterPro" id="IPR058669">
    <property type="entry name" value="TPR_IPO7/11-like"/>
</dbReference>
<keyword evidence="3" id="KW-0813">Transport</keyword>
<comment type="caution">
    <text evidence="8">The sequence shown here is derived from an EMBL/GenBank/DDBJ whole genome shotgun (WGS) entry which is preliminary data.</text>
</comment>
<dbReference type="PANTHER" id="PTHR10997">
    <property type="entry name" value="IMPORTIN-7, 8, 11"/>
    <property type="match status" value="1"/>
</dbReference>
<dbReference type="GO" id="GO:0005829">
    <property type="term" value="C:cytosol"/>
    <property type="evidence" value="ECO:0007669"/>
    <property type="project" value="TreeGrafter"/>
</dbReference>
<evidence type="ECO:0000256" key="5">
    <source>
        <dbReference type="ARBA" id="ARBA00022927"/>
    </source>
</evidence>
<evidence type="ECO:0000256" key="2">
    <source>
        <dbReference type="ARBA" id="ARBA00004496"/>
    </source>
</evidence>
<dbReference type="EMBL" id="CAJVCH010182717">
    <property type="protein sequence ID" value="CAG7729688.1"/>
    <property type="molecule type" value="Genomic_DNA"/>
</dbReference>
<evidence type="ECO:0000256" key="3">
    <source>
        <dbReference type="ARBA" id="ARBA00022448"/>
    </source>
</evidence>
<dbReference type="OrthoDB" id="760868at2759"/>
<protein>
    <recommendedName>
        <fullName evidence="7">Importin N-terminal domain-containing protein</fullName>
    </recommendedName>
</protein>
<keyword evidence="9" id="KW-1185">Reference proteome</keyword>
<dbReference type="PANTHER" id="PTHR10997:SF18">
    <property type="entry name" value="D-IMPORTIN 7_RANBP7"/>
    <property type="match status" value="1"/>
</dbReference>
<feature type="domain" description="Importin N-terminal" evidence="7">
    <location>
        <begin position="22"/>
        <end position="99"/>
    </location>
</feature>
<dbReference type="PROSITE" id="PS50166">
    <property type="entry name" value="IMPORTIN_B_NT"/>
    <property type="match status" value="1"/>
</dbReference>
<proteinExistence type="predicted"/>
<dbReference type="GO" id="GO:0031267">
    <property type="term" value="F:small GTPase binding"/>
    <property type="evidence" value="ECO:0007669"/>
    <property type="project" value="InterPro"/>
</dbReference>
<gene>
    <name evidence="8" type="ORF">AFUS01_LOCUS18386</name>
</gene>
<name>A0A8J2K4V5_9HEXA</name>
<dbReference type="Pfam" id="PF03810">
    <property type="entry name" value="IBN_N"/>
    <property type="match status" value="1"/>
</dbReference>
<keyword evidence="4" id="KW-0963">Cytoplasm</keyword>
<evidence type="ECO:0000256" key="6">
    <source>
        <dbReference type="ARBA" id="ARBA00023242"/>
    </source>
</evidence>
<dbReference type="AlphaFoldDB" id="A0A8J2K4V5"/>
<sequence length="1051" mass="119457">MDMRKIADLLRATIDPAQREEAENQLKQVEKIIGVAPALLKIIMGPEIEMPIRQAGAIYLKNMVCNSWSEPDEDEPQRFHIHEQDRAYIRDTVVDAVVLAPNIIRAQLCVCIGYICRRDFPSRWPSLVDKICVYLQSPEIAGWPGAFAALLATVKVFEYKKGEERKPLDEAMNLLLPLVQTITVGHLMNDASQGSLTMQRYVLKIFYALTQHHLPLSLLTKERFQVWMEVVRVVLDRGNPEFETIPADEDDKDELEQNEWWKTKKWAMRTLYRIFERYGSPGSVIKEYADFSNYYLNTFSAGALQVVFKMLDSYRQRKFVAEKVLRDGLLYLKNAVNHAHAWKFMKPHSNPMISDVIYPLLCHSDADERLWKEDPIEYVRTKYGDSVEEDSAVSCAEQLLNAMCKKRKGVLPGCLELITHVLNSPDSTPQQKDGALHMVGSIADILLKKDQYKDQFENVLSQFVFPSFACPFPYLRARAAWLLSKLSTLKFTREEVLQETLRVLVSAILNKDEELPVKVESAFAIESFIQNQHRTHEYIQPQVCALSVELLQILRATENDDLTNVLQKIVCAFVNEVAPIAHDICVHLANTFQQVMESTGDVDGEKTIVAMGLLNTMETVLVVMEEQPEVCLALEPILLQVVTLVLEKSIMEFYEEAFSLIASLTEKQISPAMWQVFEGLYRVVERDGVEYFVEMMPALHNYITVDTEAFLSDPNRVLALCSVIKKVLLDESETVGEDAECHAAKLIEVLILQCRHNIQNVIPSLLQLALDRLSRQIKTSELRTMCLQVVVASFYHDLGLTTSVVSSLDAFIKQWIADTDCFLGLHDRKICVLGLCALLQSPNRPSALQECSKEILPSLILLFDGLKRAYASKALENADSDSDEEEDDEEYCEIEEVLESDEDDIDDAGQDYLDALDRKIKSAKAPFDIKTEIVDEDDEDDDEDDFSAGEETALECYATPLDDDECPIDEYIIFKEVLLNLQHFDPAWYATLTNVLNEEQRKSVQEIFTLADQRKEAALSREIQKRGGFEFRQQAVPSSFNFGGGVPPTLS</sequence>
<dbReference type="InterPro" id="IPR013713">
    <property type="entry name" value="XPO2_central"/>
</dbReference>
<comment type="subcellular location">
    <subcellularLocation>
        <location evidence="2">Cytoplasm</location>
    </subcellularLocation>
    <subcellularLocation>
        <location evidence="1">Nucleus</location>
    </subcellularLocation>
</comment>
<keyword evidence="5" id="KW-0653">Protein transport</keyword>
<evidence type="ECO:0000259" key="7">
    <source>
        <dbReference type="PROSITE" id="PS50166"/>
    </source>
</evidence>
<dbReference type="Pfam" id="PF08506">
    <property type="entry name" value="Cse1"/>
    <property type="match status" value="1"/>
</dbReference>
<reference evidence="8" key="1">
    <citation type="submission" date="2021-06" db="EMBL/GenBank/DDBJ databases">
        <authorList>
            <person name="Hodson N. C."/>
            <person name="Mongue J. A."/>
            <person name="Jaron S. K."/>
        </authorList>
    </citation>
    <scope>NUCLEOTIDE SEQUENCE</scope>
</reference>
<organism evidence="8 9">
    <name type="scientific">Allacma fusca</name>
    <dbReference type="NCBI Taxonomy" id="39272"/>
    <lineage>
        <taxon>Eukaryota</taxon>
        <taxon>Metazoa</taxon>
        <taxon>Ecdysozoa</taxon>
        <taxon>Arthropoda</taxon>
        <taxon>Hexapoda</taxon>
        <taxon>Collembola</taxon>
        <taxon>Symphypleona</taxon>
        <taxon>Sminthuridae</taxon>
        <taxon>Allacma</taxon>
    </lineage>
</organism>
<evidence type="ECO:0000256" key="4">
    <source>
        <dbReference type="ARBA" id="ARBA00022490"/>
    </source>
</evidence>
<evidence type="ECO:0000313" key="9">
    <source>
        <dbReference type="Proteomes" id="UP000708208"/>
    </source>
</evidence>
<dbReference type="SMART" id="SM00913">
    <property type="entry name" value="IBN_N"/>
    <property type="match status" value="1"/>
</dbReference>
<dbReference type="InterPro" id="IPR001494">
    <property type="entry name" value="Importin-beta_N"/>
</dbReference>
<evidence type="ECO:0000313" key="8">
    <source>
        <dbReference type="EMBL" id="CAG7729688.1"/>
    </source>
</evidence>
<dbReference type="Pfam" id="PF25758">
    <property type="entry name" value="TPR_IPO11"/>
    <property type="match status" value="1"/>
</dbReference>
<evidence type="ECO:0000256" key="1">
    <source>
        <dbReference type="ARBA" id="ARBA00004123"/>
    </source>
</evidence>
<dbReference type="Proteomes" id="UP000708208">
    <property type="component" value="Unassembled WGS sequence"/>
</dbReference>
<dbReference type="GO" id="GO:0005635">
    <property type="term" value="C:nuclear envelope"/>
    <property type="evidence" value="ECO:0007669"/>
    <property type="project" value="TreeGrafter"/>
</dbReference>